<proteinExistence type="predicted"/>
<dbReference type="Proteomes" id="UP000078542">
    <property type="component" value="Unassembled WGS sequence"/>
</dbReference>
<keyword evidence="3" id="KW-1185">Reference proteome</keyword>
<gene>
    <name evidence="2" type="ORF">ALC62_02456</name>
</gene>
<name>A0A195D157_9HYME</name>
<evidence type="ECO:0000256" key="1">
    <source>
        <dbReference type="SAM" id="MobiDB-lite"/>
    </source>
</evidence>
<protein>
    <submittedName>
        <fullName evidence="2">Uncharacterized protein</fullName>
    </submittedName>
</protein>
<dbReference type="AlphaFoldDB" id="A0A195D157"/>
<evidence type="ECO:0000313" key="3">
    <source>
        <dbReference type="Proteomes" id="UP000078542"/>
    </source>
</evidence>
<dbReference type="EMBL" id="KQ976986">
    <property type="protein sequence ID" value="KYN06602.1"/>
    <property type="molecule type" value="Genomic_DNA"/>
</dbReference>
<sequence>MAGAVINTTVHKFSEAHIGHDDENLQNVTLLVTKRARFFLRSFSWGNPKRNPKRRPPLRTTSQAPSLDSLNCPDTSMVFVNSSFVVESTHCRYVLSTTVVRKEGFLPRSSVLLGGSSDPLRTRRAQDADAAF</sequence>
<reference evidence="2 3" key="1">
    <citation type="submission" date="2016-03" db="EMBL/GenBank/DDBJ databases">
        <title>Cyphomyrmex costatus WGS genome.</title>
        <authorList>
            <person name="Nygaard S."/>
            <person name="Hu H."/>
            <person name="Boomsma J."/>
            <person name="Zhang G."/>
        </authorList>
    </citation>
    <scope>NUCLEOTIDE SEQUENCE [LARGE SCALE GENOMIC DNA]</scope>
    <source>
        <strain evidence="2">MS0001</strain>
        <tissue evidence="2">Whole body</tissue>
    </source>
</reference>
<evidence type="ECO:0000313" key="2">
    <source>
        <dbReference type="EMBL" id="KYN06602.1"/>
    </source>
</evidence>
<accession>A0A195D157</accession>
<feature type="region of interest" description="Disordered" evidence="1">
    <location>
        <begin position="44"/>
        <end position="68"/>
    </location>
</feature>
<organism evidence="2 3">
    <name type="scientific">Cyphomyrmex costatus</name>
    <dbReference type="NCBI Taxonomy" id="456900"/>
    <lineage>
        <taxon>Eukaryota</taxon>
        <taxon>Metazoa</taxon>
        <taxon>Ecdysozoa</taxon>
        <taxon>Arthropoda</taxon>
        <taxon>Hexapoda</taxon>
        <taxon>Insecta</taxon>
        <taxon>Pterygota</taxon>
        <taxon>Neoptera</taxon>
        <taxon>Endopterygota</taxon>
        <taxon>Hymenoptera</taxon>
        <taxon>Apocrita</taxon>
        <taxon>Aculeata</taxon>
        <taxon>Formicoidea</taxon>
        <taxon>Formicidae</taxon>
        <taxon>Myrmicinae</taxon>
        <taxon>Cyphomyrmex</taxon>
    </lineage>
</organism>